<dbReference type="InterPro" id="IPR036179">
    <property type="entry name" value="Ig-like_dom_sf"/>
</dbReference>
<dbReference type="InterPro" id="IPR013783">
    <property type="entry name" value="Ig-like_fold"/>
</dbReference>
<dbReference type="GO" id="GO:0005737">
    <property type="term" value="C:cytoplasm"/>
    <property type="evidence" value="ECO:0007669"/>
    <property type="project" value="UniProtKB-SubCell"/>
</dbReference>
<dbReference type="Gene3D" id="2.60.40.10">
    <property type="entry name" value="Immunoglobulins"/>
    <property type="match status" value="1"/>
</dbReference>
<dbReference type="SMART" id="SM00409">
    <property type="entry name" value="IG"/>
    <property type="match status" value="1"/>
</dbReference>
<feature type="region of interest" description="Disordered" evidence="4">
    <location>
        <begin position="177"/>
        <end position="213"/>
    </location>
</feature>
<keyword evidence="3" id="KW-0393">Immunoglobulin domain</keyword>
<accession>A0A7L2UDA9</accession>
<dbReference type="CDD" id="cd00096">
    <property type="entry name" value="Ig"/>
    <property type="match status" value="1"/>
</dbReference>
<evidence type="ECO:0000313" key="6">
    <source>
        <dbReference type="EMBL" id="NXS43311.1"/>
    </source>
</evidence>
<feature type="compositionally biased region" description="Basic and acidic residues" evidence="4">
    <location>
        <begin position="183"/>
        <end position="213"/>
    </location>
</feature>
<dbReference type="Pfam" id="PF07679">
    <property type="entry name" value="I-set"/>
    <property type="match status" value="1"/>
</dbReference>
<dbReference type="FunFam" id="2.60.40.10:FF:000425">
    <property type="entry name" value="Myosin light chain kinase"/>
    <property type="match status" value="1"/>
</dbReference>
<evidence type="ECO:0000256" key="4">
    <source>
        <dbReference type="SAM" id="MobiDB-lite"/>
    </source>
</evidence>
<dbReference type="OrthoDB" id="5969272at2759"/>
<dbReference type="PANTHER" id="PTHR47633:SF4">
    <property type="entry name" value="MYOPALLADIN ISOFORM X1"/>
    <property type="match status" value="1"/>
</dbReference>
<comment type="caution">
    <text evidence="6">The sequence shown here is derived from an EMBL/GenBank/DDBJ whole genome shotgun (WGS) entry which is preliminary data.</text>
</comment>
<proteinExistence type="predicted"/>
<dbReference type="InterPro" id="IPR013098">
    <property type="entry name" value="Ig_I-set"/>
</dbReference>
<keyword evidence="2" id="KW-0963">Cytoplasm</keyword>
<evidence type="ECO:0000259" key="5">
    <source>
        <dbReference type="PROSITE" id="PS50835"/>
    </source>
</evidence>
<evidence type="ECO:0000256" key="2">
    <source>
        <dbReference type="ARBA" id="ARBA00022490"/>
    </source>
</evidence>
<name>A0A7L2UDA9_BALRX</name>
<keyword evidence="7" id="KW-1185">Reference proteome</keyword>
<dbReference type="AlphaFoldDB" id="A0A7L2UDA9"/>
<reference evidence="6 7" key="1">
    <citation type="submission" date="2019-09" db="EMBL/GenBank/DDBJ databases">
        <title>Bird 10,000 Genomes (B10K) Project - Family phase.</title>
        <authorList>
            <person name="Zhang G."/>
        </authorList>
    </citation>
    <scope>NUCLEOTIDE SEQUENCE [LARGE SCALE GENOMIC DNA]</scope>
    <source>
        <strain evidence="6">B10K-DU-012-56</strain>
    </source>
</reference>
<evidence type="ECO:0000313" key="7">
    <source>
        <dbReference type="Proteomes" id="UP000528411"/>
    </source>
</evidence>
<dbReference type="EMBL" id="VYZW01024872">
    <property type="protein sequence ID" value="NXS43311.1"/>
    <property type="molecule type" value="Genomic_DNA"/>
</dbReference>
<dbReference type="PANTHER" id="PTHR47633">
    <property type="entry name" value="IMMUNOGLOBULIN"/>
    <property type="match status" value="1"/>
</dbReference>
<dbReference type="SUPFAM" id="SSF48726">
    <property type="entry name" value="Immunoglobulin"/>
    <property type="match status" value="1"/>
</dbReference>
<organism evidence="6 7">
    <name type="scientific">Balaeniceps rex</name>
    <name type="common">Shoebill</name>
    <dbReference type="NCBI Taxonomy" id="33584"/>
    <lineage>
        <taxon>Eukaryota</taxon>
        <taxon>Metazoa</taxon>
        <taxon>Chordata</taxon>
        <taxon>Craniata</taxon>
        <taxon>Vertebrata</taxon>
        <taxon>Euteleostomi</taxon>
        <taxon>Archelosauria</taxon>
        <taxon>Archosauria</taxon>
        <taxon>Dinosauria</taxon>
        <taxon>Saurischia</taxon>
        <taxon>Theropoda</taxon>
        <taxon>Coelurosauria</taxon>
        <taxon>Aves</taxon>
        <taxon>Neognathae</taxon>
        <taxon>Neoaves</taxon>
        <taxon>Aequornithes</taxon>
        <taxon>Pelecaniformes</taxon>
        <taxon>Balaenicipitidae</taxon>
        <taxon>Balaeniceps</taxon>
    </lineage>
</organism>
<gene>
    <name evidence="6" type="primary">Sls</name>
    <name evidence="6" type="ORF">BALREX_R13373</name>
</gene>
<dbReference type="InterPro" id="IPR003599">
    <property type="entry name" value="Ig_sub"/>
</dbReference>
<feature type="non-terminal residue" evidence="6">
    <location>
        <position position="1"/>
    </location>
</feature>
<evidence type="ECO:0000256" key="1">
    <source>
        <dbReference type="ARBA" id="ARBA00004496"/>
    </source>
</evidence>
<dbReference type="GO" id="GO:0004672">
    <property type="term" value="F:protein kinase activity"/>
    <property type="evidence" value="ECO:0007669"/>
    <property type="project" value="TreeGrafter"/>
</dbReference>
<protein>
    <submittedName>
        <fullName evidence="6">TITIN protein</fullName>
    </submittedName>
</protein>
<evidence type="ECO:0000256" key="3">
    <source>
        <dbReference type="ARBA" id="ARBA00023319"/>
    </source>
</evidence>
<feature type="domain" description="Ig-like" evidence="5">
    <location>
        <begin position="84"/>
        <end position="173"/>
    </location>
</feature>
<comment type="subcellular location">
    <subcellularLocation>
        <location evidence="1">Cytoplasm</location>
    </subcellularLocation>
</comment>
<dbReference type="PROSITE" id="PS50835">
    <property type="entry name" value="IG_LIKE"/>
    <property type="match status" value="1"/>
</dbReference>
<dbReference type="Proteomes" id="UP000528411">
    <property type="component" value="Unassembled WGS sequence"/>
</dbReference>
<sequence>LLDEEIRWKLQQLREAKRAALKKKQESLMCMPQEGPPGKLSPPKAAATMDGSEPLAVQVVKGYRRPKVAGERWQMPGGLLEACPPLFVQEVKPQEAVEGQRCTFSCLFHGHPQPTVTWYNNTKPVGRIQGTAVHTTECHSTLTFPSLLPQHGGTVTCVIFNPLGTVSTSAALHVRRRMPAYEATKKEEEKEGKKEEEQEEEEKVKEKEEGEKE</sequence>
<feature type="region of interest" description="Disordered" evidence="4">
    <location>
        <begin position="30"/>
        <end position="50"/>
    </location>
</feature>
<dbReference type="InterPro" id="IPR007110">
    <property type="entry name" value="Ig-like_dom"/>
</dbReference>
<feature type="non-terminal residue" evidence="6">
    <location>
        <position position="213"/>
    </location>
</feature>